<evidence type="ECO:0000313" key="16">
    <source>
        <dbReference type="Proteomes" id="UP000316426"/>
    </source>
</evidence>
<dbReference type="PRINTS" id="PR00344">
    <property type="entry name" value="BCTRLSENSOR"/>
</dbReference>
<dbReference type="Pfam" id="PF13188">
    <property type="entry name" value="PAS_8"/>
    <property type="match status" value="1"/>
</dbReference>
<keyword evidence="11" id="KW-0902">Two-component regulatory system</keyword>
<evidence type="ECO:0000313" key="15">
    <source>
        <dbReference type="EMBL" id="QDV74264.1"/>
    </source>
</evidence>
<dbReference type="SUPFAM" id="SSF47384">
    <property type="entry name" value="Homodimeric domain of signal transducing histidine kinase"/>
    <property type="match status" value="1"/>
</dbReference>
<dbReference type="InterPro" id="IPR050736">
    <property type="entry name" value="Sensor_HK_Regulatory"/>
</dbReference>
<dbReference type="PANTHER" id="PTHR43711:SF1">
    <property type="entry name" value="HISTIDINE KINASE 1"/>
    <property type="match status" value="1"/>
</dbReference>
<dbReference type="PANTHER" id="PTHR43711">
    <property type="entry name" value="TWO-COMPONENT HISTIDINE KINASE"/>
    <property type="match status" value="1"/>
</dbReference>
<dbReference type="InterPro" id="IPR000014">
    <property type="entry name" value="PAS"/>
</dbReference>
<dbReference type="Proteomes" id="UP000316426">
    <property type="component" value="Chromosome"/>
</dbReference>
<dbReference type="SMART" id="SM00387">
    <property type="entry name" value="HATPase_c"/>
    <property type="match status" value="1"/>
</dbReference>
<dbReference type="EMBL" id="CP036349">
    <property type="protein sequence ID" value="QDV74264.1"/>
    <property type="molecule type" value="Genomic_DNA"/>
</dbReference>
<sequence>MPTTTAQLGFPRRVVSLYLLFSLGALLLLASGGVIAVQSLLRSRATADALSQVGRLTSAIALDHHSTSGAEVQDLVERARLEGQLAWCAVVDVHGKFVAHTDRSLIDATMIEPIGDPLRWGANDGIAYRNETGQLIHEYRAPFMINQRPAGSLVLAFAVPSWQAVSRDLAGYAPVAILGPIGLIAFGGWWLNRTTGPLAEIAQSLSSIARLPIDDSPRGQRIAAKSLAAIGWNRVVDSLDEHRDQDSAGVASRLSELAGIGGGKTRAALESLSEGIAVTDAQGRIEFANRAIAALLRCDDSCDGELLDGQSLEELLATVAPDGASAFNVDSLQAEVVSELQVATPVGERTLRLSRAPINGDALPGHVWSVRDITQQKLTDASRDQFIDTATHELRTPLANIKAYAETLAMGDMIDVEEQKEFCNTINAEATRLARFVDDLLSISSLEVGSIGIQRTNVDVRRLLEEAAEKIRPLMKQRSMTFEVTLSEKLGEARIDKDKVSGMVVNLLGNAAKYTPEGGTVTLAAIRQGEELKIEVRDTGVGIAEEEADRVFEKFFRSANPAVRDNVGTGLGLPLAREIARLHRGDITLASKLGEGSTFTALLPVQ</sequence>
<name>A0A518K8Y9_9BACT</name>
<dbReference type="SMART" id="SM00388">
    <property type="entry name" value="HisKA"/>
    <property type="match status" value="1"/>
</dbReference>
<dbReference type="GO" id="GO:0005524">
    <property type="term" value="F:ATP binding"/>
    <property type="evidence" value="ECO:0007669"/>
    <property type="project" value="UniProtKB-KW"/>
</dbReference>
<evidence type="ECO:0000256" key="5">
    <source>
        <dbReference type="ARBA" id="ARBA00022475"/>
    </source>
</evidence>
<dbReference type="SMART" id="SM00091">
    <property type="entry name" value="PAS"/>
    <property type="match status" value="1"/>
</dbReference>
<dbReference type="AlphaFoldDB" id="A0A518K8Y9"/>
<feature type="transmembrane region" description="Helical" evidence="13">
    <location>
        <begin position="169"/>
        <end position="191"/>
    </location>
</feature>
<dbReference type="FunFam" id="1.10.287.130:FF:000001">
    <property type="entry name" value="Two-component sensor histidine kinase"/>
    <property type="match status" value="1"/>
</dbReference>
<reference evidence="15 16" key="1">
    <citation type="submission" date="2019-02" db="EMBL/GenBank/DDBJ databases">
        <title>Deep-cultivation of Planctomycetes and their phenomic and genomic characterization uncovers novel biology.</title>
        <authorList>
            <person name="Wiegand S."/>
            <person name="Jogler M."/>
            <person name="Boedeker C."/>
            <person name="Pinto D."/>
            <person name="Vollmers J."/>
            <person name="Rivas-Marin E."/>
            <person name="Kohn T."/>
            <person name="Peeters S.H."/>
            <person name="Heuer A."/>
            <person name="Rast P."/>
            <person name="Oberbeckmann S."/>
            <person name="Bunk B."/>
            <person name="Jeske O."/>
            <person name="Meyerdierks A."/>
            <person name="Storesund J.E."/>
            <person name="Kallscheuer N."/>
            <person name="Luecker S."/>
            <person name="Lage O.M."/>
            <person name="Pohl T."/>
            <person name="Merkel B.J."/>
            <person name="Hornburger P."/>
            <person name="Mueller R.-W."/>
            <person name="Bruemmer F."/>
            <person name="Labrenz M."/>
            <person name="Spormann A.M."/>
            <person name="Op den Camp H."/>
            <person name="Overmann J."/>
            <person name="Amann R."/>
            <person name="Jetten M.S.M."/>
            <person name="Mascher T."/>
            <person name="Medema M.H."/>
            <person name="Devos D.P."/>
            <person name="Kaster A.-K."/>
            <person name="Ovreas L."/>
            <person name="Rohde M."/>
            <person name="Galperin M.Y."/>
            <person name="Jogler C."/>
        </authorList>
    </citation>
    <scope>NUCLEOTIDE SEQUENCE [LARGE SCALE GENOMIC DNA]</scope>
    <source>
        <strain evidence="15 16">Spa11</strain>
    </source>
</reference>
<keyword evidence="10" id="KW-0067">ATP-binding</keyword>
<dbReference type="Pfam" id="PF02518">
    <property type="entry name" value="HATPase_c"/>
    <property type="match status" value="1"/>
</dbReference>
<keyword evidence="5" id="KW-1003">Cell membrane</keyword>
<evidence type="ECO:0000256" key="11">
    <source>
        <dbReference type="ARBA" id="ARBA00023012"/>
    </source>
</evidence>
<evidence type="ECO:0000259" key="14">
    <source>
        <dbReference type="PROSITE" id="PS50109"/>
    </source>
</evidence>
<dbReference type="KEGG" id="bmei:Spa11_24640"/>
<organism evidence="15 16">
    <name type="scientific">Botrimarina mediterranea</name>
    <dbReference type="NCBI Taxonomy" id="2528022"/>
    <lineage>
        <taxon>Bacteria</taxon>
        <taxon>Pseudomonadati</taxon>
        <taxon>Planctomycetota</taxon>
        <taxon>Planctomycetia</taxon>
        <taxon>Pirellulales</taxon>
        <taxon>Lacipirellulaceae</taxon>
        <taxon>Botrimarina</taxon>
    </lineage>
</organism>
<dbReference type="SUPFAM" id="SSF55785">
    <property type="entry name" value="PYP-like sensor domain (PAS domain)"/>
    <property type="match status" value="1"/>
</dbReference>
<feature type="transmembrane region" description="Helical" evidence="13">
    <location>
        <begin position="15"/>
        <end position="37"/>
    </location>
</feature>
<dbReference type="Gene3D" id="3.30.450.20">
    <property type="entry name" value="PAS domain"/>
    <property type="match status" value="1"/>
</dbReference>
<dbReference type="InterPro" id="IPR036097">
    <property type="entry name" value="HisK_dim/P_sf"/>
</dbReference>
<proteinExistence type="predicted"/>
<evidence type="ECO:0000256" key="13">
    <source>
        <dbReference type="SAM" id="Phobius"/>
    </source>
</evidence>
<dbReference type="Pfam" id="PF00512">
    <property type="entry name" value="HisKA"/>
    <property type="match status" value="1"/>
</dbReference>
<keyword evidence="9" id="KW-0418">Kinase</keyword>
<dbReference type="InterPro" id="IPR003594">
    <property type="entry name" value="HATPase_dom"/>
</dbReference>
<dbReference type="InterPro" id="IPR003661">
    <property type="entry name" value="HisK_dim/P_dom"/>
</dbReference>
<dbReference type="SUPFAM" id="SSF55874">
    <property type="entry name" value="ATPase domain of HSP90 chaperone/DNA topoisomerase II/histidine kinase"/>
    <property type="match status" value="1"/>
</dbReference>
<dbReference type="CDD" id="cd00082">
    <property type="entry name" value="HisKA"/>
    <property type="match status" value="1"/>
</dbReference>
<dbReference type="InterPro" id="IPR036890">
    <property type="entry name" value="HATPase_C_sf"/>
</dbReference>
<comment type="subcellular location">
    <subcellularLocation>
        <location evidence="2">Cell membrane</location>
    </subcellularLocation>
    <subcellularLocation>
        <location evidence="3">Membrane raft</location>
        <topology evidence="3">Multi-pass membrane protein</topology>
    </subcellularLocation>
</comment>
<dbReference type="PROSITE" id="PS50109">
    <property type="entry name" value="HIS_KIN"/>
    <property type="match status" value="1"/>
</dbReference>
<keyword evidence="6" id="KW-0597">Phosphoprotein</keyword>
<evidence type="ECO:0000256" key="2">
    <source>
        <dbReference type="ARBA" id="ARBA00004236"/>
    </source>
</evidence>
<evidence type="ECO:0000256" key="12">
    <source>
        <dbReference type="ARBA" id="ARBA00023136"/>
    </source>
</evidence>
<keyword evidence="8" id="KW-0547">Nucleotide-binding</keyword>
<gene>
    <name evidence="15" type="primary">kinB</name>
    <name evidence="15" type="ORF">Spa11_24640</name>
</gene>
<dbReference type="GO" id="GO:0045121">
    <property type="term" value="C:membrane raft"/>
    <property type="evidence" value="ECO:0007669"/>
    <property type="project" value="UniProtKB-SubCell"/>
</dbReference>
<dbReference type="GO" id="GO:0000155">
    <property type="term" value="F:phosphorelay sensor kinase activity"/>
    <property type="evidence" value="ECO:0007669"/>
    <property type="project" value="InterPro"/>
</dbReference>
<keyword evidence="16" id="KW-1185">Reference proteome</keyword>
<dbReference type="RefSeq" id="WP_145112526.1">
    <property type="nucleotide sequence ID" value="NZ_CP036349.1"/>
</dbReference>
<evidence type="ECO:0000256" key="10">
    <source>
        <dbReference type="ARBA" id="ARBA00022840"/>
    </source>
</evidence>
<dbReference type="CDD" id="cd00130">
    <property type="entry name" value="PAS"/>
    <property type="match status" value="1"/>
</dbReference>
<evidence type="ECO:0000256" key="9">
    <source>
        <dbReference type="ARBA" id="ARBA00022777"/>
    </source>
</evidence>
<evidence type="ECO:0000256" key="4">
    <source>
        <dbReference type="ARBA" id="ARBA00012438"/>
    </source>
</evidence>
<dbReference type="GO" id="GO:0005886">
    <property type="term" value="C:plasma membrane"/>
    <property type="evidence" value="ECO:0007669"/>
    <property type="project" value="UniProtKB-SubCell"/>
</dbReference>
<feature type="domain" description="Histidine kinase" evidence="14">
    <location>
        <begin position="389"/>
        <end position="606"/>
    </location>
</feature>
<accession>A0A518K8Y9</accession>
<evidence type="ECO:0000256" key="6">
    <source>
        <dbReference type="ARBA" id="ARBA00022553"/>
    </source>
</evidence>
<dbReference type="InterPro" id="IPR035965">
    <property type="entry name" value="PAS-like_dom_sf"/>
</dbReference>
<keyword evidence="7 15" id="KW-0808">Transferase</keyword>
<keyword evidence="13" id="KW-0812">Transmembrane</keyword>
<dbReference type="EC" id="2.7.13.3" evidence="4"/>
<evidence type="ECO:0000256" key="1">
    <source>
        <dbReference type="ARBA" id="ARBA00000085"/>
    </source>
</evidence>
<protein>
    <recommendedName>
        <fullName evidence="4">histidine kinase</fullName>
        <ecNumber evidence="4">2.7.13.3</ecNumber>
    </recommendedName>
</protein>
<dbReference type="InterPro" id="IPR005467">
    <property type="entry name" value="His_kinase_dom"/>
</dbReference>
<dbReference type="FunFam" id="3.30.565.10:FF:000023">
    <property type="entry name" value="PAS domain-containing sensor histidine kinase"/>
    <property type="match status" value="1"/>
</dbReference>
<evidence type="ECO:0000256" key="8">
    <source>
        <dbReference type="ARBA" id="ARBA00022741"/>
    </source>
</evidence>
<keyword evidence="13" id="KW-1133">Transmembrane helix</keyword>
<evidence type="ECO:0000256" key="7">
    <source>
        <dbReference type="ARBA" id="ARBA00022679"/>
    </source>
</evidence>
<dbReference type="InterPro" id="IPR004358">
    <property type="entry name" value="Sig_transdc_His_kin-like_C"/>
</dbReference>
<keyword evidence="12 13" id="KW-0472">Membrane</keyword>
<dbReference type="Gene3D" id="1.10.287.130">
    <property type="match status" value="1"/>
</dbReference>
<evidence type="ECO:0000256" key="3">
    <source>
        <dbReference type="ARBA" id="ARBA00004314"/>
    </source>
</evidence>
<dbReference type="Gene3D" id="3.30.565.10">
    <property type="entry name" value="Histidine kinase-like ATPase, C-terminal domain"/>
    <property type="match status" value="1"/>
</dbReference>
<comment type="catalytic activity">
    <reaction evidence="1">
        <text>ATP + protein L-histidine = ADP + protein N-phospho-L-histidine.</text>
        <dbReference type="EC" id="2.7.13.3"/>
    </reaction>
</comment>